<sequence>MVDTPIVFGDGAAYERFMGGWSRLAGDVFLDWVAPPPGLRWADIGCGNGASTELLLERCAPAMIEAIDPSAGQLDYARKRLAGRAVRFEEGSAMALPYADASVDAAMMALVLFFVPEPARGVAEMARIVAPGGIVAAYAWDLAGGGFPIAVIHDEMRALGMSVPQPPSADAARQENMAALWSAAGLRDVALRSITVTRRFADFDTFWQTSVEGPAMVAAMADLPRETAEELRRRVRARLPDEPDGGITIQATANAVKGLKG</sequence>
<protein>
    <submittedName>
        <fullName evidence="2">SAM-dependent methyltransferase</fullName>
    </submittedName>
</protein>
<evidence type="ECO:0000313" key="2">
    <source>
        <dbReference type="EMBL" id="GGJ10637.1"/>
    </source>
</evidence>
<comment type="caution">
    <text evidence="2">The sequence shown here is derived from an EMBL/GenBank/DDBJ whole genome shotgun (WGS) entry which is preliminary data.</text>
</comment>
<reference evidence="2" key="2">
    <citation type="submission" date="2020-09" db="EMBL/GenBank/DDBJ databases">
        <authorList>
            <person name="Sun Q."/>
            <person name="Zhou Y."/>
        </authorList>
    </citation>
    <scope>NUCLEOTIDE SEQUENCE</scope>
    <source>
        <strain evidence="2">CGMCC 1.3617</strain>
    </source>
</reference>
<dbReference type="AlphaFoldDB" id="A0A917NM86"/>
<dbReference type="Gene3D" id="3.40.50.150">
    <property type="entry name" value="Vaccinia Virus protein VP39"/>
    <property type="match status" value="1"/>
</dbReference>
<dbReference type="GO" id="GO:0008757">
    <property type="term" value="F:S-adenosylmethionine-dependent methyltransferase activity"/>
    <property type="evidence" value="ECO:0007669"/>
    <property type="project" value="InterPro"/>
</dbReference>
<proteinExistence type="predicted"/>
<feature type="domain" description="Methyltransferase type 11" evidence="1">
    <location>
        <begin position="43"/>
        <end position="136"/>
    </location>
</feature>
<dbReference type="PANTHER" id="PTHR43591">
    <property type="entry name" value="METHYLTRANSFERASE"/>
    <property type="match status" value="1"/>
</dbReference>
<dbReference type="GO" id="GO:0032259">
    <property type="term" value="P:methylation"/>
    <property type="evidence" value="ECO:0007669"/>
    <property type="project" value="UniProtKB-KW"/>
</dbReference>
<keyword evidence="2" id="KW-0808">Transferase</keyword>
<keyword evidence="3" id="KW-1185">Reference proteome</keyword>
<dbReference type="Pfam" id="PF08241">
    <property type="entry name" value="Methyltransf_11"/>
    <property type="match status" value="1"/>
</dbReference>
<name>A0A917NM86_9PROT</name>
<evidence type="ECO:0000313" key="3">
    <source>
        <dbReference type="Proteomes" id="UP000661507"/>
    </source>
</evidence>
<dbReference type="Proteomes" id="UP000661507">
    <property type="component" value="Unassembled WGS sequence"/>
</dbReference>
<dbReference type="RefSeq" id="WP_188966607.1">
    <property type="nucleotide sequence ID" value="NZ_BMKW01000003.1"/>
</dbReference>
<dbReference type="SUPFAM" id="SSF53335">
    <property type="entry name" value="S-adenosyl-L-methionine-dependent methyltransferases"/>
    <property type="match status" value="1"/>
</dbReference>
<keyword evidence="2" id="KW-0489">Methyltransferase</keyword>
<dbReference type="CDD" id="cd02440">
    <property type="entry name" value="AdoMet_MTases"/>
    <property type="match status" value="1"/>
</dbReference>
<evidence type="ECO:0000259" key="1">
    <source>
        <dbReference type="Pfam" id="PF08241"/>
    </source>
</evidence>
<dbReference type="InterPro" id="IPR029063">
    <property type="entry name" value="SAM-dependent_MTases_sf"/>
</dbReference>
<accession>A0A917NM86</accession>
<dbReference type="EMBL" id="BMKW01000003">
    <property type="protein sequence ID" value="GGJ10637.1"/>
    <property type="molecule type" value="Genomic_DNA"/>
</dbReference>
<reference evidence="2" key="1">
    <citation type="journal article" date="2014" name="Int. J. Syst. Evol. Microbiol.">
        <title>Complete genome sequence of Corynebacterium casei LMG S-19264T (=DSM 44701T), isolated from a smear-ripened cheese.</title>
        <authorList>
            <consortium name="US DOE Joint Genome Institute (JGI-PGF)"/>
            <person name="Walter F."/>
            <person name="Albersmeier A."/>
            <person name="Kalinowski J."/>
            <person name="Ruckert C."/>
        </authorList>
    </citation>
    <scope>NUCLEOTIDE SEQUENCE</scope>
    <source>
        <strain evidence="2">CGMCC 1.3617</strain>
    </source>
</reference>
<dbReference type="PANTHER" id="PTHR43591:SF78">
    <property type="entry name" value="SLR0407 PROTEIN"/>
    <property type="match status" value="1"/>
</dbReference>
<dbReference type="InterPro" id="IPR013216">
    <property type="entry name" value="Methyltransf_11"/>
</dbReference>
<organism evidence="2 3">
    <name type="scientific">Neoroseomonas lacus</name>
    <dbReference type="NCBI Taxonomy" id="287609"/>
    <lineage>
        <taxon>Bacteria</taxon>
        <taxon>Pseudomonadati</taxon>
        <taxon>Pseudomonadota</taxon>
        <taxon>Alphaproteobacteria</taxon>
        <taxon>Acetobacterales</taxon>
        <taxon>Acetobacteraceae</taxon>
        <taxon>Neoroseomonas</taxon>
    </lineage>
</organism>
<gene>
    <name evidence="2" type="ORF">GCM10011320_17160</name>
</gene>